<dbReference type="Pfam" id="PF13673">
    <property type="entry name" value="Acetyltransf_10"/>
    <property type="match status" value="1"/>
</dbReference>
<protein>
    <recommendedName>
        <fullName evidence="2">GCN5-related N-acetyltransferase</fullName>
    </recommendedName>
</protein>
<proteinExistence type="inferred from homology"/>
<dbReference type="PANTHER" id="PTHR13355">
    <property type="entry name" value="GLUCOSAMINE 6-PHOSPHATE N-ACETYLTRANSFERASE"/>
    <property type="match status" value="1"/>
</dbReference>
<evidence type="ECO:0000313" key="9">
    <source>
        <dbReference type="Proteomes" id="UP000242144"/>
    </source>
</evidence>
<accession>A0AAE5SZM5</accession>
<dbReference type="Proteomes" id="UP000242144">
    <property type="component" value="Unassembled WGS sequence"/>
</dbReference>
<dbReference type="RefSeq" id="WP_037571912.1">
    <property type="nucleotide sequence ID" value="NZ_BMDK01000001.1"/>
</dbReference>
<name>A0AAE5SZM5_STACR</name>
<evidence type="ECO:0000313" key="5">
    <source>
        <dbReference type="EMBL" id="PTG13072.1"/>
    </source>
</evidence>
<reference evidence="8 9" key="1">
    <citation type="journal article" date="2016" name="Front. Microbiol.">
        <title>Comprehensive Phylogenetic Analysis of Bovine Non-aureus Staphylococci Species Based on Whole-Genome Sequencing.</title>
        <authorList>
            <person name="Naushad S."/>
            <person name="Barkema H.W."/>
            <person name="Luby C."/>
            <person name="Condas L.A."/>
            <person name="Nobrega D.B."/>
            <person name="Carson D.A."/>
            <person name="De Buck J."/>
        </authorList>
    </citation>
    <scope>NUCLEOTIDE SEQUENCE [LARGE SCALE GENOMIC DNA]</scope>
    <source>
        <strain evidence="6 9">SNUC 105</strain>
        <strain evidence="7 8">SNUC 1363</strain>
        <strain evidence="5 10">SNUC 505</strain>
    </source>
</reference>
<dbReference type="EMBL" id="PZAO01000029">
    <property type="protein sequence ID" value="PTG68443.1"/>
    <property type="molecule type" value="Genomic_DNA"/>
</dbReference>
<dbReference type="InterPro" id="IPR016181">
    <property type="entry name" value="Acyl_CoA_acyltransferase"/>
</dbReference>
<evidence type="ECO:0000256" key="1">
    <source>
        <dbReference type="ARBA" id="ARBA00009623"/>
    </source>
</evidence>
<dbReference type="Proteomes" id="UP000242704">
    <property type="component" value="Unassembled WGS sequence"/>
</dbReference>
<evidence type="ECO:0000259" key="3">
    <source>
        <dbReference type="PROSITE" id="PS51186"/>
    </source>
</evidence>
<evidence type="ECO:0000313" key="10">
    <source>
        <dbReference type="Proteomes" id="UP000242704"/>
    </source>
</evidence>
<sequence>MIKKVETNQEYNDALSIRKAVFIEEQQVPAEEEIDQFEDSATHFIAYDDHGQPLATARYREVDGVVKVERVAVAKNARGLGLGKKLITFLENDAIQQGYLEFKLGAQTHAVPFYESLGYITYGEIFMDANIPHLNMYKKV</sequence>
<reference evidence="5" key="2">
    <citation type="submission" date="2018-03" db="EMBL/GenBank/DDBJ databases">
        <authorList>
            <person name="Naushad S."/>
        </authorList>
    </citation>
    <scope>NUCLEOTIDE SEQUENCE</scope>
    <source>
        <strain evidence="6">SNUC 105</strain>
        <strain evidence="7">SNUC 1363</strain>
        <strain evidence="5">SNUC 505</strain>
    </source>
</reference>
<evidence type="ECO:0000256" key="2">
    <source>
        <dbReference type="ARBA" id="ARBA00029740"/>
    </source>
</evidence>
<evidence type="ECO:0000313" key="11">
    <source>
        <dbReference type="Proteomes" id="UP001240157"/>
    </source>
</evidence>
<dbReference type="InterPro" id="IPR039143">
    <property type="entry name" value="GNPNAT1-like"/>
</dbReference>
<dbReference type="Gene3D" id="3.40.630.30">
    <property type="match status" value="1"/>
</dbReference>
<dbReference type="EMBL" id="JAVGJF010000017">
    <property type="protein sequence ID" value="MDQ7175201.1"/>
    <property type="molecule type" value="Genomic_DNA"/>
</dbReference>
<dbReference type="GO" id="GO:0004343">
    <property type="term" value="F:glucosamine 6-phosphate N-acetyltransferase activity"/>
    <property type="evidence" value="ECO:0007669"/>
    <property type="project" value="TreeGrafter"/>
</dbReference>
<dbReference type="PANTHER" id="PTHR13355:SF11">
    <property type="entry name" value="GLUCOSAMINE 6-PHOSPHATE N-ACETYLTRANSFERASE"/>
    <property type="match status" value="1"/>
</dbReference>
<evidence type="ECO:0000313" key="6">
    <source>
        <dbReference type="EMBL" id="PTG26631.1"/>
    </source>
</evidence>
<organism evidence="5 10">
    <name type="scientific">Staphylococcus chromogenes</name>
    <name type="common">Staphylococcus hyicus subsp. chromogenes</name>
    <dbReference type="NCBI Taxonomy" id="46126"/>
    <lineage>
        <taxon>Bacteria</taxon>
        <taxon>Bacillati</taxon>
        <taxon>Bacillota</taxon>
        <taxon>Bacilli</taxon>
        <taxon>Bacillales</taxon>
        <taxon>Staphylococcaceae</taxon>
        <taxon>Staphylococcus</taxon>
    </lineage>
</organism>
<dbReference type="GeneID" id="93656013"/>
<comment type="similarity">
    <text evidence="1">Belongs to the UPF0039 (ElaA) family.</text>
</comment>
<keyword evidence="4" id="KW-0012">Acyltransferase</keyword>
<reference evidence="4 11" key="3">
    <citation type="submission" date="2023-08" db="EMBL/GenBank/DDBJ databases">
        <title>Whole genome sequencing of Staphylococcus chromogenes NNSch 2386.</title>
        <authorList>
            <person name="Kropotov V.S."/>
            <person name="Boriskina E.V."/>
            <person name="Gordinskaya N.A."/>
            <person name="Shkurkina I.S."/>
            <person name="Kryazhev D.V."/>
            <person name="Alekseeva A.E."/>
            <person name="Makhova M.A."/>
        </authorList>
    </citation>
    <scope>NUCLEOTIDE SEQUENCE [LARGE SCALE GENOMIC DNA]</scope>
    <source>
        <strain evidence="4 11">NNSch 2386</strain>
    </source>
</reference>
<evidence type="ECO:0000313" key="7">
    <source>
        <dbReference type="EMBL" id="PTG68443.1"/>
    </source>
</evidence>
<evidence type="ECO:0000313" key="4">
    <source>
        <dbReference type="EMBL" id="MDQ7175201.1"/>
    </source>
</evidence>
<dbReference type="SUPFAM" id="SSF55729">
    <property type="entry name" value="Acyl-CoA N-acyltransferases (Nat)"/>
    <property type="match status" value="1"/>
</dbReference>
<gene>
    <name evidence="6" type="ORF">BU638_08635</name>
    <name evidence="5" type="ORF">BU653_08160</name>
    <name evidence="7" type="ORF">BU676_10195</name>
    <name evidence="4" type="ORF">RCF65_04285</name>
</gene>
<feature type="domain" description="N-acetyltransferase" evidence="3">
    <location>
        <begin position="1"/>
        <end position="140"/>
    </location>
</feature>
<comment type="caution">
    <text evidence="5">The sequence shown here is derived from an EMBL/GenBank/DDBJ whole genome shotgun (WGS) entry which is preliminary data.</text>
</comment>
<dbReference type="CDD" id="cd04301">
    <property type="entry name" value="NAT_SF"/>
    <property type="match status" value="1"/>
</dbReference>
<evidence type="ECO:0000313" key="8">
    <source>
        <dbReference type="Proteomes" id="UP000242008"/>
    </source>
</evidence>
<dbReference type="PROSITE" id="PS51186">
    <property type="entry name" value="GNAT"/>
    <property type="match status" value="1"/>
</dbReference>
<dbReference type="EMBL" id="PZBZ01000041">
    <property type="protein sequence ID" value="PTG13072.1"/>
    <property type="molecule type" value="Genomic_DNA"/>
</dbReference>
<dbReference type="AlphaFoldDB" id="A0AAE5SZM5"/>
<dbReference type="Proteomes" id="UP000242008">
    <property type="component" value="Unassembled WGS sequence"/>
</dbReference>
<dbReference type="Proteomes" id="UP001240157">
    <property type="component" value="Unassembled WGS sequence"/>
</dbReference>
<keyword evidence="4" id="KW-0808">Transferase</keyword>
<keyword evidence="8" id="KW-1185">Reference proteome</keyword>
<dbReference type="EMBL" id="PZCM01000010">
    <property type="protein sequence ID" value="PTG26631.1"/>
    <property type="molecule type" value="Genomic_DNA"/>
</dbReference>
<dbReference type="InterPro" id="IPR000182">
    <property type="entry name" value="GNAT_dom"/>
</dbReference>